<dbReference type="InterPro" id="IPR045865">
    <property type="entry name" value="ACT-like_dom_sf"/>
</dbReference>
<comment type="caution">
    <text evidence="10">The sequence shown here is derived from an EMBL/GenBank/DDBJ whole genome shotgun (WGS) entry which is preliminary data.</text>
</comment>
<dbReference type="CDD" id="cd04905">
    <property type="entry name" value="ACT_CM-PDT"/>
    <property type="match status" value="1"/>
</dbReference>
<evidence type="ECO:0000256" key="1">
    <source>
        <dbReference type="ARBA" id="ARBA00004741"/>
    </source>
</evidence>
<reference evidence="10" key="1">
    <citation type="journal article" date="2019" name="G3 (Bethesda)">
        <title>Genome Assemblies of Two Rare Opportunistic Yeast Pathogens: Diutina rugosa (syn. Candida rugosa) and Trichomonascus ciferrii (syn. Candida ciferrii).</title>
        <authorList>
            <person name="Mixao V."/>
            <person name="Saus E."/>
            <person name="Hansen A.P."/>
            <person name="Lass-Florl C."/>
            <person name="Gabaldon T."/>
        </authorList>
    </citation>
    <scope>NUCLEOTIDE SEQUENCE</scope>
    <source>
        <strain evidence="10">CBS 4856</strain>
    </source>
</reference>
<dbReference type="CDD" id="cd13532">
    <property type="entry name" value="PBP2_PDT_like"/>
    <property type="match status" value="1"/>
</dbReference>
<dbReference type="PROSITE" id="PS51171">
    <property type="entry name" value="PREPHENATE_DEHYDR_3"/>
    <property type="match status" value="1"/>
</dbReference>
<dbReference type="PROSITE" id="PS51671">
    <property type="entry name" value="ACT"/>
    <property type="match status" value="1"/>
</dbReference>
<comment type="pathway">
    <text evidence="1">Amino-acid biosynthesis; L-phenylalanine biosynthesis; phenylpyruvate from prephenate: step 1/1.</text>
</comment>
<dbReference type="Pfam" id="PF00800">
    <property type="entry name" value="PDT"/>
    <property type="match status" value="1"/>
</dbReference>
<evidence type="ECO:0000313" key="10">
    <source>
        <dbReference type="EMBL" id="KAA8908687.1"/>
    </source>
</evidence>
<evidence type="ECO:0000256" key="5">
    <source>
        <dbReference type="ARBA" id="ARBA00023222"/>
    </source>
</evidence>
<dbReference type="GO" id="GO:0004664">
    <property type="term" value="F:prephenate dehydratase activity"/>
    <property type="evidence" value="ECO:0007669"/>
    <property type="project" value="UniProtKB-EC"/>
</dbReference>
<dbReference type="Gene3D" id="3.30.70.260">
    <property type="match status" value="1"/>
</dbReference>
<keyword evidence="11" id="KW-1185">Reference proteome</keyword>
<feature type="domain" description="Prephenate dehydratase" evidence="8">
    <location>
        <begin position="1"/>
        <end position="177"/>
    </location>
</feature>
<keyword evidence="5" id="KW-0584">Phenylalanine biosynthesis</keyword>
<dbReference type="SUPFAM" id="SSF55021">
    <property type="entry name" value="ACT-like"/>
    <property type="match status" value="1"/>
</dbReference>
<dbReference type="Proteomes" id="UP000761534">
    <property type="component" value="Unassembled WGS sequence"/>
</dbReference>
<sequence>MGNKRIAFLGPLGTYSHQVGLCYCFTRLFDDEAEFAVVPLENSTNGSVNYTLDILRDIYHTDEVPIVKKKQIGIVAQEFVNINHCLITRAKDLTTVERVYSHPQVWGQCDRWYDQHLKGIERIDVSSTSKAVELAKEDPNSAAIAGIAAADVHQVPVLYPNISNSHDNQTRFLIFSKEKKEKLYRGDEYNTLVSFTVEHSTPGSLCKALEAFAKQNLNLVSIASRPRPLGETPWTYVYFIELHGHETDSAVMAALQNMQQFCLQVRILGSFMRNRE</sequence>
<dbReference type="OrthoDB" id="983542at2759"/>
<dbReference type="GO" id="GO:0009094">
    <property type="term" value="P:L-phenylalanine biosynthetic process"/>
    <property type="evidence" value="ECO:0007669"/>
    <property type="project" value="UniProtKB-KW"/>
</dbReference>
<keyword evidence="4" id="KW-0057">Aromatic amino acid biosynthesis</keyword>
<dbReference type="AlphaFoldDB" id="A0A642V1B2"/>
<proteinExistence type="predicted"/>
<dbReference type="InterPro" id="IPR002912">
    <property type="entry name" value="ACT_dom"/>
</dbReference>
<evidence type="ECO:0000256" key="4">
    <source>
        <dbReference type="ARBA" id="ARBA00023141"/>
    </source>
</evidence>
<evidence type="ECO:0000256" key="2">
    <source>
        <dbReference type="ARBA" id="ARBA00013147"/>
    </source>
</evidence>
<dbReference type="EMBL" id="SWFS01000359">
    <property type="protein sequence ID" value="KAA8908687.1"/>
    <property type="molecule type" value="Genomic_DNA"/>
</dbReference>
<dbReference type="FunFam" id="3.40.190.10:FF:000034">
    <property type="entry name" value="Chorismate mutase/prephenate dehydratase"/>
    <property type="match status" value="1"/>
</dbReference>
<evidence type="ECO:0000259" key="9">
    <source>
        <dbReference type="PROSITE" id="PS51671"/>
    </source>
</evidence>
<evidence type="ECO:0000256" key="3">
    <source>
        <dbReference type="ARBA" id="ARBA00022605"/>
    </source>
</evidence>
<dbReference type="PANTHER" id="PTHR21022">
    <property type="entry name" value="PREPHENATE DEHYDRATASE P PROTEIN"/>
    <property type="match status" value="1"/>
</dbReference>
<evidence type="ECO:0000259" key="8">
    <source>
        <dbReference type="PROSITE" id="PS51171"/>
    </source>
</evidence>
<keyword evidence="3" id="KW-0028">Amino-acid biosynthesis</keyword>
<accession>A0A642V1B2</accession>
<protein>
    <recommendedName>
        <fullName evidence="2">prephenate dehydratase</fullName>
        <ecNumber evidence="2">4.2.1.51</ecNumber>
    </recommendedName>
</protein>
<organism evidence="10 11">
    <name type="scientific">Trichomonascus ciferrii</name>
    <dbReference type="NCBI Taxonomy" id="44093"/>
    <lineage>
        <taxon>Eukaryota</taxon>
        <taxon>Fungi</taxon>
        <taxon>Dikarya</taxon>
        <taxon>Ascomycota</taxon>
        <taxon>Saccharomycotina</taxon>
        <taxon>Dipodascomycetes</taxon>
        <taxon>Dipodascales</taxon>
        <taxon>Trichomonascaceae</taxon>
        <taxon>Trichomonascus</taxon>
        <taxon>Trichomonascus ciferrii complex</taxon>
    </lineage>
</organism>
<feature type="domain" description="ACT" evidence="9">
    <location>
        <begin position="193"/>
        <end position="270"/>
    </location>
</feature>
<evidence type="ECO:0000256" key="7">
    <source>
        <dbReference type="ARBA" id="ARBA00047848"/>
    </source>
</evidence>
<dbReference type="EC" id="4.2.1.51" evidence="2"/>
<dbReference type="Pfam" id="PF01842">
    <property type="entry name" value="ACT"/>
    <property type="match status" value="1"/>
</dbReference>
<dbReference type="PANTHER" id="PTHR21022:SF19">
    <property type="entry name" value="PREPHENATE DEHYDRATASE-RELATED"/>
    <property type="match status" value="1"/>
</dbReference>
<name>A0A642V1B2_9ASCO</name>
<dbReference type="Gene3D" id="3.40.190.10">
    <property type="entry name" value="Periplasmic binding protein-like II"/>
    <property type="match status" value="2"/>
</dbReference>
<comment type="catalytic activity">
    <reaction evidence="7">
        <text>prephenate + H(+) = 3-phenylpyruvate + CO2 + H2O</text>
        <dbReference type="Rhea" id="RHEA:21648"/>
        <dbReference type="ChEBI" id="CHEBI:15377"/>
        <dbReference type="ChEBI" id="CHEBI:15378"/>
        <dbReference type="ChEBI" id="CHEBI:16526"/>
        <dbReference type="ChEBI" id="CHEBI:18005"/>
        <dbReference type="ChEBI" id="CHEBI:29934"/>
        <dbReference type="EC" id="4.2.1.51"/>
    </reaction>
</comment>
<dbReference type="VEuPathDB" id="FungiDB:TRICI_004745"/>
<dbReference type="GO" id="GO:0005737">
    <property type="term" value="C:cytoplasm"/>
    <property type="evidence" value="ECO:0007669"/>
    <property type="project" value="TreeGrafter"/>
</dbReference>
<keyword evidence="6" id="KW-0456">Lyase</keyword>
<evidence type="ECO:0000313" key="11">
    <source>
        <dbReference type="Proteomes" id="UP000761534"/>
    </source>
</evidence>
<dbReference type="SUPFAM" id="SSF53850">
    <property type="entry name" value="Periplasmic binding protein-like II"/>
    <property type="match status" value="1"/>
</dbReference>
<gene>
    <name evidence="10" type="ORF">TRICI_004745</name>
</gene>
<evidence type="ECO:0000256" key="6">
    <source>
        <dbReference type="ARBA" id="ARBA00023239"/>
    </source>
</evidence>
<dbReference type="InterPro" id="IPR001086">
    <property type="entry name" value="Preph_deHydtase"/>
</dbReference>